<dbReference type="AlphaFoldDB" id="A0A9W9YSV9"/>
<dbReference type="Pfam" id="PF00640">
    <property type="entry name" value="PID"/>
    <property type="match status" value="1"/>
</dbReference>
<dbReference type="Proteomes" id="UP001163046">
    <property type="component" value="Unassembled WGS sequence"/>
</dbReference>
<dbReference type="InterPro" id="IPR006020">
    <property type="entry name" value="PTB/PI_dom"/>
</dbReference>
<keyword evidence="4" id="KW-1185">Reference proteome</keyword>
<name>A0A9W9YSV9_9CNID</name>
<dbReference type="PANTHER" id="PTHR11232">
    <property type="entry name" value="PHOSPHOTYROSINE INTERACTION DOMAIN-CONTAINING FAMILY MEMBER"/>
    <property type="match status" value="1"/>
</dbReference>
<sequence length="323" mass="35474">MDSLKFMAAKVKHSPQVIRKTFASSQSPYAKVLEGEKSKGKHQEDWLHAEESLKEGIHFYVKRLGSCPVFQAQGSGCTDDAVQQIVANTKKTKNTPSSGSLQKVLITVSTRKLTIQDMITKEKIMDIPIYRVSYCVADPNFSKVFAFISRVQGRQDLNCYAFLCSKESMAQAMALTIADAFKLAYENHEKGKADNSQGSSRVAQDDNKENTQHAKPVVNNGNIDTSANSAATAAQVDTPTIQITSEPSSSSPVEGLKALDLAVDDDDFDAEFTKLAEARSNPILFETPVRRRDFSGDVNHLVATEATAKELMMSKSTEDLFSM</sequence>
<dbReference type="PROSITE" id="PS01179">
    <property type="entry name" value="PID"/>
    <property type="match status" value="1"/>
</dbReference>
<organism evidence="3 4">
    <name type="scientific">Desmophyllum pertusum</name>
    <dbReference type="NCBI Taxonomy" id="174260"/>
    <lineage>
        <taxon>Eukaryota</taxon>
        <taxon>Metazoa</taxon>
        <taxon>Cnidaria</taxon>
        <taxon>Anthozoa</taxon>
        <taxon>Hexacorallia</taxon>
        <taxon>Scleractinia</taxon>
        <taxon>Caryophylliina</taxon>
        <taxon>Caryophylliidae</taxon>
        <taxon>Desmophyllum</taxon>
    </lineage>
</organism>
<dbReference type="SMART" id="SM00462">
    <property type="entry name" value="PTB"/>
    <property type="match status" value="1"/>
</dbReference>
<dbReference type="SUPFAM" id="SSF50729">
    <property type="entry name" value="PH domain-like"/>
    <property type="match status" value="1"/>
</dbReference>
<evidence type="ECO:0000256" key="1">
    <source>
        <dbReference type="SAM" id="MobiDB-lite"/>
    </source>
</evidence>
<dbReference type="Gene3D" id="2.30.29.30">
    <property type="entry name" value="Pleckstrin-homology domain (PH domain)/Phosphotyrosine-binding domain (PTB)"/>
    <property type="match status" value="1"/>
</dbReference>
<proteinExistence type="predicted"/>
<dbReference type="CDD" id="cd13159">
    <property type="entry name" value="PTB_LDLRAP-mammal-like"/>
    <property type="match status" value="1"/>
</dbReference>
<evidence type="ECO:0000259" key="2">
    <source>
        <dbReference type="PROSITE" id="PS01179"/>
    </source>
</evidence>
<dbReference type="OrthoDB" id="9999955at2759"/>
<feature type="compositionally biased region" description="Basic and acidic residues" evidence="1">
    <location>
        <begin position="203"/>
        <end position="212"/>
    </location>
</feature>
<dbReference type="InterPro" id="IPR011993">
    <property type="entry name" value="PH-like_dom_sf"/>
</dbReference>
<dbReference type="EMBL" id="MU827305">
    <property type="protein sequence ID" value="KAJ7363719.1"/>
    <property type="molecule type" value="Genomic_DNA"/>
</dbReference>
<evidence type="ECO:0000313" key="3">
    <source>
        <dbReference type="EMBL" id="KAJ7363719.1"/>
    </source>
</evidence>
<reference evidence="3" key="1">
    <citation type="submission" date="2023-01" db="EMBL/GenBank/DDBJ databases">
        <title>Genome assembly of the deep-sea coral Lophelia pertusa.</title>
        <authorList>
            <person name="Herrera S."/>
            <person name="Cordes E."/>
        </authorList>
    </citation>
    <scope>NUCLEOTIDE SEQUENCE</scope>
    <source>
        <strain evidence="3">USNM1676648</strain>
        <tissue evidence="3">Polyp</tissue>
    </source>
</reference>
<feature type="region of interest" description="Disordered" evidence="1">
    <location>
        <begin position="190"/>
        <end position="225"/>
    </location>
</feature>
<protein>
    <submittedName>
        <fullName evidence="3">Low density lipoprotein receptor adapter protein 1</fullName>
    </submittedName>
</protein>
<keyword evidence="3" id="KW-0675">Receptor</keyword>
<feature type="domain" description="PID" evidence="2">
    <location>
        <begin position="56"/>
        <end position="190"/>
    </location>
</feature>
<comment type="caution">
    <text evidence="3">The sequence shown here is derived from an EMBL/GenBank/DDBJ whole genome shotgun (WGS) entry which is preliminary data.</text>
</comment>
<dbReference type="PANTHER" id="PTHR11232:SF74">
    <property type="entry name" value="PTB DOMAIN-CONTAINING ADAPTER PROTEIN CED-6-LIKE PROTEIN"/>
    <property type="match status" value="1"/>
</dbReference>
<dbReference type="InterPro" id="IPR051133">
    <property type="entry name" value="Adapter_Engulfment-Domain"/>
</dbReference>
<gene>
    <name evidence="3" type="primary">LDLRAP1_2</name>
    <name evidence="3" type="ORF">OS493_009882</name>
</gene>
<keyword evidence="3" id="KW-0449">Lipoprotein</keyword>
<evidence type="ECO:0000313" key="4">
    <source>
        <dbReference type="Proteomes" id="UP001163046"/>
    </source>
</evidence>
<accession>A0A9W9YSV9</accession>